<reference evidence="1" key="1">
    <citation type="submission" date="2023-06" db="EMBL/GenBank/DDBJ databases">
        <authorList>
            <consortium name="Lawrence Berkeley National Laboratory"/>
            <person name="Ahrendt S."/>
            <person name="Sahu N."/>
            <person name="Indic B."/>
            <person name="Wong-Bajracharya J."/>
            <person name="Merenyi Z."/>
            <person name="Ke H.-M."/>
            <person name="Monk M."/>
            <person name="Kocsube S."/>
            <person name="Drula E."/>
            <person name="Lipzen A."/>
            <person name="Balint B."/>
            <person name="Henrissat B."/>
            <person name="Andreopoulos B."/>
            <person name="Martin F.M."/>
            <person name="Harder C.B."/>
            <person name="Rigling D."/>
            <person name="Ford K.L."/>
            <person name="Foster G.D."/>
            <person name="Pangilinan J."/>
            <person name="Papanicolaou A."/>
            <person name="Barry K."/>
            <person name="LaButti K."/>
            <person name="Viragh M."/>
            <person name="Koriabine M."/>
            <person name="Yan M."/>
            <person name="Riley R."/>
            <person name="Champramary S."/>
            <person name="Plett K.L."/>
            <person name="Tsai I.J."/>
            <person name="Slot J."/>
            <person name="Sipos G."/>
            <person name="Plett J."/>
            <person name="Nagy L.G."/>
            <person name="Grigoriev I.V."/>
        </authorList>
    </citation>
    <scope>NUCLEOTIDE SEQUENCE</scope>
    <source>
        <strain evidence="1">HWK02</strain>
    </source>
</reference>
<comment type="caution">
    <text evidence="1">The sequence shown here is derived from an EMBL/GenBank/DDBJ whole genome shotgun (WGS) entry which is preliminary data.</text>
</comment>
<dbReference type="AlphaFoldDB" id="A0AA39TR06"/>
<organism evidence="1 2">
    <name type="scientific">Armillaria luteobubalina</name>
    <dbReference type="NCBI Taxonomy" id="153913"/>
    <lineage>
        <taxon>Eukaryota</taxon>
        <taxon>Fungi</taxon>
        <taxon>Dikarya</taxon>
        <taxon>Basidiomycota</taxon>
        <taxon>Agaricomycotina</taxon>
        <taxon>Agaricomycetes</taxon>
        <taxon>Agaricomycetidae</taxon>
        <taxon>Agaricales</taxon>
        <taxon>Marasmiineae</taxon>
        <taxon>Physalacriaceae</taxon>
        <taxon>Armillaria</taxon>
    </lineage>
</organism>
<evidence type="ECO:0000313" key="1">
    <source>
        <dbReference type="EMBL" id="KAK0498101.1"/>
    </source>
</evidence>
<name>A0AA39TR06_9AGAR</name>
<protein>
    <submittedName>
        <fullName evidence="1">Uncharacterized protein</fullName>
    </submittedName>
</protein>
<accession>A0AA39TR06</accession>
<proteinExistence type="predicted"/>
<sequence length="137" mass="15907">MDDDDDVQNLQHIYLRTRKWNWYIRRFFLVVPFDAFLPVKCIQTRLSIEIGSVPFPGLWSSAKRRNPLTRPPPPGASTLWCSRRTAGPPEQLRSYSGSPGLSYYLMLQLLMPGTSPTLYAFHQRGFTFLFPVEDIRK</sequence>
<gene>
    <name evidence="1" type="ORF">EDD18DRAFT_1350727</name>
</gene>
<keyword evidence="2" id="KW-1185">Reference proteome</keyword>
<dbReference type="Proteomes" id="UP001175228">
    <property type="component" value="Unassembled WGS sequence"/>
</dbReference>
<evidence type="ECO:0000313" key="2">
    <source>
        <dbReference type="Proteomes" id="UP001175228"/>
    </source>
</evidence>
<dbReference type="EMBL" id="JAUEPU010000011">
    <property type="protein sequence ID" value="KAK0498101.1"/>
    <property type="molecule type" value="Genomic_DNA"/>
</dbReference>